<evidence type="ECO:0000313" key="1">
    <source>
        <dbReference type="EMBL" id="KAI8432625.1"/>
    </source>
</evidence>
<accession>A0ACC0K8N4</accession>
<dbReference type="EMBL" id="CM046124">
    <property type="protein sequence ID" value="KAI8432625.1"/>
    <property type="molecule type" value="Genomic_DNA"/>
</dbReference>
<proteinExistence type="predicted"/>
<sequence length="391" mass="43405">MYMEDTWLRLGPEKLSCSKDKHRTNDPVEGWHRRLNIRMPHKPTLIRLKQNPLFLIMSVLKRNVLQDIYDNAFPASQAESGDDKTRVSLLRLTQLYSGPVGIVLLDSTLKVSCNESLLTKNIVHATVEIGALATAFVGVYMEGDRPIDGHLNHHGRTLDGLATPNVVLAGDVNAASHWWGCGTEDRRGADLVFSSIVDITACSATMLTRVADWRVVTDDAGLSDHRRLAYTVETEVARDGGKNWQLFAETLTLRLAEAGLTAEALEDVEEVEHLEDKVTTFTGIIRQACDASIPRLILRAEVQDLGSCGVLRLAPPPRTSRVEVARNQNFPSAHAINRSLQGGKVRGGFFHNRVVEDSQNFKVLAFDLSHIFWILLIESDDLFVVALALIK</sequence>
<gene>
    <name evidence="1" type="ORF">MSG28_013611</name>
</gene>
<comment type="caution">
    <text evidence="1">The sequence shown here is derived from an EMBL/GenBank/DDBJ whole genome shotgun (WGS) entry which is preliminary data.</text>
</comment>
<reference evidence="1 2" key="1">
    <citation type="journal article" date="2022" name="Genome Biol. Evol.">
        <title>The Spruce Budworm Genome: Reconstructing the Evolutionary History of Antifreeze Proteins.</title>
        <authorList>
            <person name="Beliveau C."/>
            <person name="Gagne P."/>
            <person name="Picq S."/>
            <person name="Vernygora O."/>
            <person name="Keeling C.I."/>
            <person name="Pinkney K."/>
            <person name="Doucet D."/>
            <person name="Wen F."/>
            <person name="Johnston J.S."/>
            <person name="Maaroufi H."/>
            <person name="Boyle B."/>
            <person name="Laroche J."/>
            <person name="Dewar K."/>
            <person name="Juretic N."/>
            <person name="Blackburn G."/>
            <person name="Nisole A."/>
            <person name="Brunet B."/>
            <person name="Brandao M."/>
            <person name="Lumley L."/>
            <person name="Duan J."/>
            <person name="Quan G."/>
            <person name="Lucarotti C.J."/>
            <person name="Roe A.D."/>
            <person name="Sperling F.A.H."/>
            <person name="Levesque R.C."/>
            <person name="Cusson M."/>
        </authorList>
    </citation>
    <scope>NUCLEOTIDE SEQUENCE [LARGE SCALE GENOMIC DNA]</scope>
    <source>
        <strain evidence="1">Glfc:IPQL:Cfum</strain>
    </source>
</reference>
<name>A0ACC0K8N4_CHOFU</name>
<dbReference type="Proteomes" id="UP001064048">
    <property type="component" value="Chromosome 24"/>
</dbReference>
<organism evidence="1 2">
    <name type="scientific">Choristoneura fumiferana</name>
    <name type="common">Spruce budworm moth</name>
    <name type="synonym">Archips fumiferana</name>
    <dbReference type="NCBI Taxonomy" id="7141"/>
    <lineage>
        <taxon>Eukaryota</taxon>
        <taxon>Metazoa</taxon>
        <taxon>Ecdysozoa</taxon>
        <taxon>Arthropoda</taxon>
        <taxon>Hexapoda</taxon>
        <taxon>Insecta</taxon>
        <taxon>Pterygota</taxon>
        <taxon>Neoptera</taxon>
        <taxon>Endopterygota</taxon>
        <taxon>Lepidoptera</taxon>
        <taxon>Glossata</taxon>
        <taxon>Ditrysia</taxon>
        <taxon>Tortricoidea</taxon>
        <taxon>Tortricidae</taxon>
        <taxon>Tortricinae</taxon>
        <taxon>Choristoneura</taxon>
    </lineage>
</organism>
<keyword evidence="2" id="KW-1185">Reference proteome</keyword>
<evidence type="ECO:0000313" key="2">
    <source>
        <dbReference type="Proteomes" id="UP001064048"/>
    </source>
</evidence>
<protein>
    <submittedName>
        <fullName evidence="1">Uncharacterized protein</fullName>
    </submittedName>
</protein>